<evidence type="ECO:0000313" key="4">
    <source>
        <dbReference type="EMBL" id="GAA0724559.1"/>
    </source>
</evidence>
<keyword evidence="2" id="KW-0560">Oxidoreductase</keyword>
<gene>
    <name evidence="4" type="ORF">GCM10009105_37370</name>
</gene>
<organism evidence="4 5">
    <name type="scientific">Dokdonella soli</name>
    <dbReference type="NCBI Taxonomy" id="529810"/>
    <lineage>
        <taxon>Bacteria</taxon>
        <taxon>Pseudomonadati</taxon>
        <taxon>Pseudomonadota</taxon>
        <taxon>Gammaproteobacteria</taxon>
        <taxon>Lysobacterales</taxon>
        <taxon>Rhodanobacteraceae</taxon>
        <taxon>Dokdonella</taxon>
    </lineage>
</organism>
<protein>
    <submittedName>
        <fullName evidence="4">NAD(P)H-dependent oxidoreductase</fullName>
    </submittedName>
</protein>
<comment type="similarity">
    <text evidence="1">Belongs to the NAD(P)H dehydrogenase (quinone) family.</text>
</comment>
<keyword evidence="5" id="KW-1185">Reference proteome</keyword>
<evidence type="ECO:0000313" key="5">
    <source>
        <dbReference type="Proteomes" id="UP001501523"/>
    </source>
</evidence>
<dbReference type="InterPro" id="IPR029039">
    <property type="entry name" value="Flavoprotein-like_sf"/>
</dbReference>
<dbReference type="EMBL" id="BAAAEU010000030">
    <property type="protein sequence ID" value="GAA0724559.1"/>
    <property type="molecule type" value="Genomic_DNA"/>
</dbReference>
<evidence type="ECO:0000256" key="2">
    <source>
        <dbReference type="ARBA" id="ARBA00023002"/>
    </source>
</evidence>
<dbReference type="Gene3D" id="3.40.50.360">
    <property type="match status" value="1"/>
</dbReference>
<accession>A0ABN1IZU1</accession>
<dbReference type="PANTHER" id="PTHR10204">
    <property type="entry name" value="NAD P H OXIDOREDUCTASE-RELATED"/>
    <property type="match status" value="1"/>
</dbReference>
<comment type="caution">
    <text evidence="4">The sequence shown here is derived from an EMBL/GenBank/DDBJ whole genome shotgun (WGS) entry which is preliminary data.</text>
</comment>
<proteinExistence type="inferred from homology"/>
<evidence type="ECO:0000256" key="1">
    <source>
        <dbReference type="ARBA" id="ARBA00006252"/>
    </source>
</evidence>
<dbReference type="InterPro" id="IPR003680">
    <property type="entry name" value="Flavodoxin_fold"/>
</dbReference>
<feature type="domain" description="Flavodoxin-like fold" evidence="3">
    <location>
        <begin position="3"/>
        <end position="174"/>
    </location>
</feature>
<dbReference type="Proteomes" id="UP001501523">
    <property type="component" value="Unassembled WGS sequence"/>
</dbReference>
<dbReference type="Pfam" id="PF02525">
    <property type="entry name" value="Flavodoxin_2"/>
    <property type="match status" value="1"/>
</dbReference>
<dbReference type="RefSeq" id="WP_343794060.1">
    <property type="nucleotide sequence ID" value="NZ_BAAAEU010000030.1"/>
</dbReference>
<dbReference type="SUPFAM" id="SSF52218">
    <property type="entry name" value="Flavoproteins"/>
    <property type="match status" value="1"/>
</dbReference>
<evidence type="ECO:0000259" key="3">
    <source>
        <dbReference type="Pfam" id="PF02525"/>
    </source>
</evidence>
<name>A0ABN1IZU1_9GAMM</name>
<sequence>MFALIVVANPSKNSLSHAMAAAATRALMERGYDIAFHDLYAEQFDPVQPTGEQANTSSSSEVVEQHCSELARADLIVVCHPNWWGQPPAILKGWVDRVFRLDTAYAYPSGVGPEGIPVGLLRARHALVFNTSNTPREREVSLFGDPLETLWKNCIFGLCGVASVIRRVYAPASASTPEERTAWLAEVKALVENAA</sequence>
<dbReference type="InterPro" id="IPR051545">
    <property type="entry name" value="NAD(P)H_dehydrogenase_qn"/>
</dbReference>
<dbReference type="PANTHER" id="PTHR10204:SF34">
    <property type="entry name" value="NAD(P)H DEHYDROGENASE [QUINONE] 1 ISOFORM 1"/>
    <property type="match status" value="1"/>
</dbReference>
<reference evidence="4 5" key="1">
    <citation type="journal article" date="2019" name="Int. J. Syst. Evol. Microbiol.">
        <title>The Global Catalogue of Microorganisms (GCM) 10K type strain sequencing project: providing services to taxonomists for standard genome sequencing and annotation.</title>
        <authorList>
            <consortium name="The Broad Institute Genomics Platform"/>
            <consortium name="The Broad Institute Genome Sequencing Center for Infectious Disease"/>
            <person name="Wu L."/>
            <person name="Ma J."/>
        </authorList>
    </citation>
    <scope>NUCLEOTIDE SEQUENCE [LARGE SCALE GENOMIC DNA]</scope>
    <source>
        <strain evidence="4 5">JCM 15421</strain>
    </source>
</reference>